<evidence type="ECO:0000313" key="2">
    <source>
        <dbReference type="Proteomes" id="UP000198816"/>
    </source>
</evidence>
<dbReference type="Gene3D" id="3.40.50.300">
    <property type="entry name" value="P-loop containing nucleotide triphosphate hydrolases"/>
    <property type="match status" value="2"/>
</dbReference>
<dbReference type="GO" id="GO:0016740">
    <property type="term" value="F:transferase activity"/>
    <property type="evidence" value="ECO:0007669"/>
    <property type="project" value="UniProtKB-KW"/>
</dbReference>
<evidence type="ECO:0000313" key="1">
    <source>
        <dbReference type="EMBL" id="SDW56074.1"/>
    </source>
</evidence>
<name>A0A1H2UKP3_THIRO</name>
<dbReference type="EMBL" id="FNNZ01000005">
    <property type="protein sequence ID" value="SDW56074.1"/>
    <property type="molecule type" value="Genomic_DNA"/>
</dbReference>
<dbReference type="AlphaFoldDB" id="A0A1H2UKP3"/>
<dbReference type="OrthoDB" id="7981249at2"/>
<dbReference type="STRING" id="1058.SAMN05421783_105134"/>
<accession>A0A1H2UKP3</accession>
<keyword evidence="2" id="KW-1185">Reference proteome</keyword>
<dbReference type="Proteomes" id="UP000198816">
    <property type="component" value="Unassembled WGS sequence"/>
</dbReference>
<gene>
    <name evidence="1" type="ORF">SAMN05421783_105134</name>
</gene>
<protein>
    <submittedName>
        <fullName evidence="1">Sulfotransferase family protein</fullName>
    </submittedName>
</protein>
<reference evidence="2" key="1">
    <citation type="submission" date="2016-10" db="EMBL/GenBank/DDBJ databases">
        <authorList>
            <person name="Varghese N."/>
            <person name="Submissions S."/>
        </authorList>
    </citation>
    <scope>NUCLEOTIDE SEQUENCE [LARGE SCALE GENOMIC DNA]</scope>
    <source>
        <strain evidence="2">DSM 217</strain>
    </source>
</reference>
<dbReference type="SUPFAM" id="SSF52540">
    <property type="entry name" value="P-loop containing nucleoside triphosphate hydrolases"/>
    <property type="match status" value="2"/>
</dbReference>
<sequence length="527" mass="59559">MIYFCFGIPKSGSTLAFELTCALLEAAGHAQVRLRGTLIAEDKKVNFLSRGAMRQFDRGEAQRIEAVAPPHRLLAIKTHGAPTPAVRELAEEGLIMGQANFRDPRDTLLSLMDAGDRANRRGRGAFAKMQDFRTALATYESHLAAFEEWIALPGFIATRYDEVAFRGEDFLRRISDQLRLDLPAGLDLGELVRHVHQHAFTQLNKGAPRRHRDELTINQALFLLQRCGPQLERHAGEDLDTIDLALIKAAESIPEIQLDTEQTKRLDPPPKSKTNRVRRITAPPRLACFFEHNLLMHTHLEKTAGSTLVRSLMQILGTGEVVDLRMRGTERPDKMAAADRHRIRLLSGHFHFGAWEGCFERRAVYLAAVRDPFERFRSFHAFVCLRPRHPAYPLIGERTLGEAVEIAVRNGYGCGVDYLARYFGGSTRWWPFARVRAHLEQRYIAVVPHAEVGRLIACTAEAFGMAPPATLQRNVATSYPSSDEGRTLFVKRNRLDYQVFDYVNDRCEQWLSDFPSRLTRLAAGSKP</sequence>
<dbReference type="InterPro" id="IPR027417">
    <property type="entry name" value="P-loop_NTPase"/>
</dbReference>
<proteinExistence type="predicted"/>
<keyword evidence="1" id="KW-0808">Transferase</keyword>
<organism evidence="1 2">
    <name type="scientific">Thiocapsa roseopersicina</name>
    <dbReference type="NCBI Taxonomy" id="1058"/>
    <lineage>
        <taxon>Bacteria</taxon>
        <taxon>Pseudomonadati</taxon>
        <taxon>Pseudomonadota</taxon>
        <taxon>Gammaproteobacteria</taxon>
        <taxon>Chromatiales</taxon>
        <taxon>Chromatiaceae</taxon>
        <taxon>Thiocapsa</taxon>
    </lineage>
</organism>